<gene>
    <name evidence="1" type="ORF">EMA8858_01532</name>
</gene>
<reference evidence="1" key="1">
    <citation type="submission" date="2021-12" db="EMBL/GenBank/DDBJ databases">
        <authorList>
            <person name="Rodrigo-Torres L."/>
            <person name="Arahal R. D."/>
            <person name="Lucena T."/>
        </authorList>
    </citation>
    <scope>NUCLEOTIDE SEQUENCE</scope>
    <source>
        <strain evidence="1">CECT 8858</strain>
    </source>
</reference>
<dbReference type="EMBL" id="CAKLPY010000001">
    <property type="protein sequence ID" value="CAH0995411.1"/>
    <property type="molecule type" value="Genomic_DNA"/>
</dbReference>
<name>A0ABN8EU03_9BACT</name>
<sequence length="431" mass="48033">MLKKNNLTAYLIISILTITETFAQKESRLYGNSPYSALGIGDIYSGSSIANDAMGGTGLSFGNGIYVNTINPALLAKSRYVAFNTGLRGQYKKLSNGTLSQTDFGMNLSHITLAFPIKTKWTTAITMQPYSGVDHEARFTQTITGTDKSVQHNYKGLGGLSKAAVTNGFLVGKKLYLGAEVGYYFGNFTRDTTSRLLVTSEDFYLRYTDRVSVSGFEFKTGFAFQQKIAEKWNLNVGGTYELQSKLNGERIRSFTTLYDQGNGPKIIKKPDTLALYNGGITLPSRYAIGFSLESPYKWTFAVEYSRQDWTKYLNFDGKSESNLTVSEKFAFGIEYLPKYSSTKYLNQVFYRAGFQQVKTPYLVNGTHIKDNSFSFGLSTPLAYRSVSYIDLSLSVGNRGVIGNGLVKENYVKIALGFSLMDTRWFLKPKID</sequence>
<organism evidence="1 2">
    <name type="scientific">Emticicia aquatica</name>
    <dbReference type="NCBI Taxonomy" id="1681835"/>
    <lineage>
        <taxon>Bacteria</taxon>
        <taxon>Pseudomonadati</taxon>
        <taxon>Bacteroidota</taxon>
        <taxon>Cytophagia</taxon>
        <taxon>Cytophagales</taxon>
        <taxon>Leadbetterellaceae</taxon>
        <taxon>Emticicia</taxon>
    </lineage>
</organism>
<evidence type="ECO:0000313" key="1">
    <source>
        <dbReference type="EMBL" id="CAH0995411.1"/>
    </source>
</evidence>
<accession>A0ABN8EU03</accession>
<proteinExistence type="predicted"/>
<evidence type="ECO:0000313" key="2">
    <source>
        <dbReference type="Proteomes" id="UP000837932"/>
    </source>
</evidence>
<protein>
    <recommendedName>
        <fullName evidence="3">Aromatic hydrocarbon degradation protein</fullName>
    </recommendedName>
</protein>
<dbReference type="RefSeq" id="WP_238805965.1">
    <property type="nucleotide sequence ID" value="NZ_CAKLPY010000001.1"/>
</dbReference>
<keyword evidence="2" id="KW-1185">Reference proteome</keyword>
<evidence type="ECO:0008006" key="3">
    <source>
        <dbReference type="Google" id="ProtNLM"/>
    </source>
</evidence>
<dbReference type="SUPFAM" id="SSF56935">
    <property type="entry name" value="Porins"/>
    <property type="match status" value="1"/>
</dbReference>
<dbReference type="Gene3D" id="2.40.160.60">
    <property type="entry name" value="Outer membrane protein transport protein (OMPP1/FadL/TodX)"/>
    <property type="match status" value="1"/>
</dbReference>
<comment type="caution">
    <text evidence="1">The sequence shown here is derived from an EMBL/GenBank/DDBJ whole genome shotgun (WGS) entry which is preliminary data.</text>
</comment>
<dbReference type="Proteomes" id="UP000837932">
    <property type="component" value="Unassembled WGS sequence"/>
</dbReference>